<evidence type="ECO:0000256" key="2">
    <source>
        <dbReference type="ARBA" id="ARBA00022917"/>
    </source>
</evidence>
<gene>
    <name evidence="6" type="primary">LOC106458846</name>
</gene>
<organism evidence="5 6">
    <name type="scientific">Limulus polyphemus</name>
    <name type="common">Atlantic horseshoe crab</name>
    <dbReference type="NCBI Taxonomy" id="6850"/>
    <lineage>
        <taxon>Eukaryota</taxon>
        <taxon>Metazoa</taxon>
        <taxon>Ecdysozoa</taxon>
        <taxon>Arthropoda</taxon>
        <taxon>Chelicerata</taxon>
        <taxon>Merostomata</taxon>
        <taxon>Xiphosura</taxon>
        <taxon>Limulidae</taxon>
        <taxon>Limulus</taxon>
    </lineage>
</organism>
<dbReference type="Proteomes" id="UP000694941">
    <property type="component" value="Unplaced"/>
</dbReference>
<dbReference type="PROSITE" id="PS01127">
    <property type="entry name" value="EF_TS_2"/>
    <property type="match status" value="1"/>
</dbReference>
<proteinExistence type="inferred from homology"/>
<keyword evidence="3" id="KW-0496">Mitochondrion</keyword>
<sequence length="320" mass="35987">MHVDTCRGKSLFQGSWSVQEILWQRAYEEICYFKTFVDFFILPDVGEPLTNLLWQNYGKQLDILSQIAEEWLRTQAQEQGWAKAAHVQGRKTVHGLIGIHTINNMAAIVEVNCETDFVAKNIQFQELVKTVTTTCLHHTWMKEPYSEYLSKLNLSPTELGTFHSSCGKSLLESIALTIGHLGENIVIKRAVCMKSQNDVVIAGYTHPIIDPIYQADVAMIGKYGTLVAVRQTSEPALYKKQISLEQLGRDLCQHIIGMNPLNIGQQGESPSSDPEAETRMLQQEFLLDPQLLVADLLFQAGAEVLDFVRFECGEAALEKD</sequence>
<keyword evidence="2 3" id="KW-0648">Protein biosynthesis</keyword>
<protein>
    <recommendedName>
        <fullName evidence="3">Elongation factor Ts, mitochondrial</fullName>
        <shortName evidence="3">EF-Ts</shortName>
        <shortName evidence="3">EF-TsMt</shortName>
    </recommendedName>
</protein>
<dbReference type="GeneID" id="106458846"/>
<feature type="domain" description="Translation elongation factor EFTs/EF1B dimerisation" evidence="4">
    <location>
        <begin position="106"/>
        <end position="263"/>
    </location>
</feature>
<dbReference type="Pfam" id="PF00889">
    <property type="entry name" value="EF_TS"/>
    <property type="match status" value="1"/>
</dbReference>
<keyword evidence="5" id="KW-1185">Reference proteome</keyword>
<comment type="function">
    <text evidence="3">Associates with the EF-Tu.GDP complex and induces the exchange of GDP to GTP. It remains bound to the aminoacyl-tRNA.EF-Tu.GTP complex up to the GTP hydrolysis stage on the ribosome.</text>
</comment>
<dbReference type="HAMAP" id="MF_00050">
    <property type="entry name" value="EF_Ts"/>
    <property type="match status" value="1"/>
</dbReference>
<dbReference type="InterPro" id="IPR036402">
    <property type="entry name" value="EF-Ts_dimer_sf"/>
</dbReference>
<evidence type="ECO:0000256" key="1">
    <source>
        <dbReference type="ARBA" id="ARBA00022768"/>
    </source>
</evidence>
<dbReference type="PANTHER" id="PTHR11741:SF0">
    <property type="entry name" value="ELONGATION FACTOR TS, MITOCHONDRIAL"/>
    <property type="match status" value="1"/>
</dbReference>
<comment type="similarity">
    <text evidence="3">Belongs to the EF-Ts family.</text>
</comment>
<keyword evidence="1 3" id="KW-0251">Elongation factor</keyword>
<evidence type="ECO:0000256" key="3">
    <source>
        <dbReference type="HAMAP-Rule" id="MF_03135"/>
    </source>
</evidence>
<name>A0ABM1SB99_LIMPO</name>
<comment type="subcellular location">
    <subcellularLocation>
        <location evidence="3">Mitochondrion</location>
    </subcellularLocation>
</comment>
<dbReference type="SUPFAM" id="SSF54713">
    <property type="entry name" value="Elongation factor Ts (EF-Ts), dimerisation domain"/>
    <property type="match status" value="1"/>
</dbReference>
<accession>A0ABM1SB99</accession>
<dbReference type="Gene3D" id="3.30.479.20">
    <property type="entry name" value="Elongation factor Ts, dimerisation domain"/>
    <property type="match status" value="2"/>
</dbReference>
<reference evidence="6" key="1">
    <citation type="submission" date="2025-08" db="UniProtKB">
        <authorList>
            <consortium name="RefSeq"/>
        </authorList>
    </citation>
    <scope>IDENTIFICATION</scope>
    <source>
        <tissue evidence="6">Muscle</tissue>
    </source>
</reference>
<dbReference type="RefSeq" id="XP_022240904.1">
    <property type="nucleotide sequence ID" value="XM_022385196.1"/>
</dbReference>
<dbReference type="InterPro" id="IPR014039">
    <property type="entry name" value="Transl_elong_EFTs/EF1B_dimer"/>
</dbReference>
<evidence type="ECO:0000313" key="6">
    <source>
        <dbReference type="RefSeq" id="XP_022240904.1"/>
    </source>
</evidence>
<evidence type="ECO:0000313" key="5">
    <source>
        <dbReference type="Proteomes" id="UP000694941"/>
    </source>
</evidence>
<dbReference type="PANTHER" id="PTHR11741">
    <property type="entry name" value="ELONGATION FACTOR TS"/>
    <property type="match status" value="1"/>
</dbReference>
<evidence type="ECO:0000259" key="4">
    <source>
        <dbReference type="Pfam" id="PF00889"/>
    </source>
</evidence>
<dbReference type="InterPro" id="IPR001816">
    <property type="entry name" value="Transl_elong_EFTs/EF1B"/>
</dbReference>
<dbReference type="InterPro" id="IPR018101">
    <property type="entry name" value="Transl_elong_Ts_CS"/>
</dbReference>